<feature type="transmembrane region" description="Helical" evidence="9">
    <location>
        <begin position="73"/>
        <end position="95"/>
    </location>
</feature>
<keyword evidence="6 9" id="KW-1133">Transmembrane helix</keyword>
<dbReference type="GO" id="GO:0015293">
    <property type="term" value="F:symporter activity"/>
    <property type="evidence" value="ECO:0007669"/>
    <property type="project" value="InterPro"/>
</dbReference>
<keyword evidence="7 9" id="KW-0472">Membrane</keyword>
<reference evidence="10 11" key="1">
    <citation type="submission" date="2016-11" db="EMBL/GenBank/DDBJ databases">
        <authorList>
            <person name="Manzoor S."/>
        </authorList>
    </citation>
    <scope>NUCLEOTIDE SEQUENCE [LARGE SCALE GENOMIC DNA]</scope>
    <source>
        <strain evidence="10">Clostridium ultunense strain Esp</strain>
    </source>
</reference>
<feature type="transmembrane region" description="Helical" evidence="9">
    <location>
        <begin position="371"/>
        <end position="389"/>
    </location>
</feature>
<evidence type="ECO:0000313" key="10">
    <source>
        <dbReference type="EMBL" id="SHD78249.1"/>
    </source>
</evidence>
<feature type="transmembrane region" description="Helical" evidence="9">
    <location>
        <begin position="347"/>
        <end position="364"/>
    </location>
</feature>
<dbReference type="InterPro" id="IPR036458">
    <property type="entry name" value="Na:dicarbo_symporter_sf"/>
</dbReference>
<dbReference type="PANTHER" id="PTHR42865:SF5">
    <property type="entry name" value="L-CYSTINE TRANSPORTER TCYP"/>
    <property type="match status" value="1"/>
</dbReference>
<dbReference type="AlphaFoldDB" id="M1ZBL6"/>
<proteinExistence type="inferred from homology"/>
<dbReference type="PANTHER" id="PTHR42865">
    <property type="entry name" value="PROTON/GLUTAMATE-ASPARTATE SYMPORTER"/>
    <property type="match status" value="1"/>
</dbReference>
<dbReference type="SUPFAM" id="SSF118215">
    <property type="entry name" value="Proton glutamate symport protein"/>
    <property type="match status" value="1"/>
</dbReference>
<dbReference type="GO" id="GO:0015184">
    <property type="term" value="F:L-cystine transmembrane transporter activity"/>
    <property type="evidence" value="ECO:0007669"/>
    <property type="project" value="TreeGrafter"/>
</dbReference>
<accession>M1ZBL6</accession>
<evidence type="ECO:0000256" key="4">
    <source>
        <dbReference type="ARBA" id="ARBA00022448"/>
    </source>
</evidence>
<evidence type="ECO:0000256" key="5">
    <source>
        <dbReference type="ARBA" id="ARBA00022692"/>
    </source>
</evidence>
<feature type="transmembrane region" description="Helical" evidence="9">
    <location>
        <begin position="225"/>
        <end position="245"/>
    </location>
</feature>
<dbReference type="OrthoDB" id="7778689at2"/>
<feature type="transmembrane region" description="Helical" evidence="9">
    <location>
        <begin position="6"/>
        <end position="24"/>
    </location>
</feature>
<evidence type="ECO:0000256" key="6">
    <source>
        <dbReference type="ARBA" id="ARBA00022989"/>
    </source>
</evidence>
<dbReference type="EMBL" id="LT669839">
    <property type="protein sequence ID" value="SHD78249.1"/>
    <property type="molecule type" value="Genomic_DNA"/>
</dbReference>
<feature type="transmembrane region" description="Helical" evidence="9">
    <location>
        <begin position="107"/>
        <end position="128"/>
    </location>
</feature>
<name>M1ZBL6_9FIRM</name>
<dbReference type="HOGENOM" id="CLU_019375_0_1_9"/>
<evidence type="ECO:0000256" key="7">
    <source>
        <dbReference type="ARBA" id="ARBA00023136"/>
    </source>
</evidence>
<keyword evidence="11" id="KW-1185">Reference proteome</keyword>
<dbReference type="Proteomes" id="UP000245423">
    <property type="component" value="Chromosome 1"/>
</dbReference>
<dbReference type="GO" id="GO:0005886">
    <property type="term" value="C:plasma membrane"/>
    <property type="evidence" value="ECO:0007669"/>
    <property type="project" value="TreeGrafter"/>
</dbReference>
<feature type="transmembrane region" description="Helical" evidence="9">
    <location>
        <begin position="31"/>
        <end position="53"/>
    </location>
</feature>
<evidence type="ECO:0000256" key="8">
    <source>
        <dbReference type="ARBA" id="ARBA00031293"/>
    </source>
</evidence>
<keyword evidence="5 9" id="KW-0812">Transmembrane</keyword>
<organism evidence="10 11">
    <name type="scientific">[Clostridium] ultunense Esp</name>
    <dbReference type="NCBI Taxonomy" id="1288971"/>
    <lineage>
        <taxon>Bacteria</taxon>
        <taxon>Bacillati</taxon>
        <taxon>Bacillota</taxon>
        <taxon>Tissierellia</taxon>
        <taxon>Tissierellales</taxon>
        <taxon>Tepidimicrobiaceae</taxon>
        <taxon>Schnuerera</taxon>
    </lineage>
</organism>
<dbReference type="PRINTS" id="PR00173">
    <property type="entry name" value="EDTRNSPORT"/>
</dbReference>
<comment type="similarity">
    <text evidence="2">Belongs to the dicarboxylate/amino acid:cation symporter (DAACS) (TC 2.A.23) family.</text>
</comment>
<feature type="transmembrane region" description="Helical" evidence="9">
    <location>
        <begin position="186"/>
        <end position="204"/>
    </location>
</feature>
<evidence type="ECO:0000313" key="11">
    <source>
        <dbReference type="Proteomes" id="UP000245423"/>
    </source>
</evidence>
<comment type="subcellular location">
    <subcellularLocation>
        <location evidence="1">Membrane</location>
        <topology evidence="1">Multi-pass membrane protein</topology>
    </subcellularLocation>
</comment>
<feature type="transmembrane region" description="Helical" evidence="9">
    <location>
        <begin position="395"/>
        <end position="417"/>
    </location>
</feature>
<evidence type="ECO:0000256" key="9">
    <source>
        <dbReference type="SAM" id="Phobius"/>
    </source>
</evidence>
<evidence type="ECO:0000256" key="3">
    <source>
        <dbReference type="ARBA" id="ARBA00022031"/>
    </source>
</evidence>
<sequence>MNITLYVIINVIIMAALIYGLLSLKKKGISFTIRVLLALVLGIVFGAALQLIFGSGSEIITQSNSWFDVIGTGYVRLLRMIVIPLIFVSITNAIVSQDSKNLGKMATQIIAILLITTAISALIGAGTAKAFNLTSEGLMAGEKEQQASMGLEERLEDFQSKPIQQQLVEIIPINPFYAMAGQGSSATLSVVFFAVIIALATIGIKRTKPESAENFINLIKTFHDIVMRMVTMILRLTPYGVLALMTRVVSSSDFSEIARLIQFVIASYVALAIMFVIHLIILMIFGLNPITYVRKSAAVLMFAFTSRSSAGTLPLNINNQVRNLGVSEGHANLSGSLGTSIGQNGCAGIYPAMLAVMIAPVVGINPMAPAFLIKLTIITALASFGIAGVGGGATFAALTVLSAMGLPVGLVGLLIAIEPLIDMGRTLLNVSGSMLAGVLSSKFMGELDIDIYNSSTIEEV</sequence>
<dbReference type="InterPro" id="IPR001991">
    <property type="entry name" value="Na-dicarboxylate_symporter"/>
</dbReference>
<keyword evidence="4" id="KW-0813">Transport</keyword>
<gene>
    <name evidence="10" type="primary">tcyP</name>
    <name evidence="10" type="ORF">CUESP1_2920</name>
</gene>
<dbReference type="Pfam" id="PF00375">
    <property type="entry name" value="SDF"/>
    <property type="match status" value="1"/>
</dbReference>
<dbReference type="Gene3D" id="1.10.3860.10">
    <property type="entry name" value="Sodium:dicarboxylate symporter"/>
    <property type="match status" value="1"/>
</dbReference>
<feature type="transmembrane region" description="Helical" evidence="9">
    <location>
        <begin position="265"/>
        <end position="285"/>
    </location>
</feature>
<evidence type="ECO:0000256" key="1">
    <source>
        <dbReference type="ARBA" id="ARBA00004141"/>
    </source>
</evidence>
<dbReference type="RefSeq" id="WP_005585399.1">
    <property type="nucleotide sequence ID" value="NZ_LT669839.1"/>
</dbReference>
<protein>
    <recommendedName>
        <fullName evidence="3">L-cystine uptake protein TcyP</fullName>
    </recommendedName>
    <alternativeName>
        <fullName evidence="8">Transporter of cystine TcyP</fullName>
    </alternativeName>
</protein>
<evidence type="ECO:0000256" key="2">
    <source>
        <dbReference type="ARBA" id="ARBA00006148"/>
    </source>
</evidence>